<dbReference type="GO" id="GO:0140662">
    <property type="term" value="F:ATP-dependent protein folding chaperone"/>
    <property type="evidence" value="ECO:0007669"/>
    <property type="project" value="InterPro"/>
</dbReference>
<evidence type="ECO:0000256" key="4">
    <source>
        <dbReference type="ARBA" id="ARBA00023186"/>
    </source>
</evidence>
<keyword evidence="7" id="KW-1185">Reference proteome</keyword>
<dbReference type="PROSITE" id="PS00297">
    <property type="entry name" value="HSP70_1"/>
    <property type="match status" value="1"/>
</dbReference>
<protein>
    <submittedName>
        <fullName evidence="6">2-alkenal reductase</fullName>
    </submittedName>
</protein>
<dbReference type="GO" id="GO:0005524">
    <property type="term" value="F:ATP binding"/>
    <property type="evidence" value="ECO:0007669"/>
    <property type="project" value="UniProtKB-KW"/>
</dbReference>
<evidence type="ECO:0000256" key="5">
    <source>
        <dbReference type="RuleBase" id="RU003322"/>
    </source>
</evidence>
<evidence type="ECO:0000256" key="2">
    <source>
        <dbReference type="ARBA" id="ARBA00022741"/>
    </source>
</evidence>
<dbReference type="PROSITE" id="PS00329">
    <property type="entry name" value="HSP70_2"/>
    <property type="match status" value="1"/>
</dbReference>
<comment type="caution">
    <text evidence="6">The sequence shown here is derived from an EMBL/GenBank/DDBJ whole genome shotgun (WGS) entry which is preliminary data.</text>
</comment>
<dbReference type="Gene3D" id="2.60.34.10">
    <property type="entry name" value="Substrate Binding Domain Of DNAk, Chain A, domain 1"/>
    <property type="match status" value="1"/>
</dbReference>
<evidence type="ECO:0000313" key="6">
    <source>
        <dbReference type="EMBL" id="KPL54276.1"/>
    </source>
</evidence>
<sequence>MAIVGIDLGTTNSLVAVWTASGPELIPNAHGDLLTPSVVSVVDGEALVGRAAAERLITRPQATVAAFKRWMGTDKLTRLDGRPFRAEELSALVLGSLKRDAEAHLGEAIIEAVISVPAYFNDLQRKATMTAARLAGLHVERLVNEPTAAALAYGLGEVEEAQFLVFDLGGGTFDVSILDKYDQVMEVRATAGDNYLGGDDFRDLLMAHLAERHGLDRTKLAAGDLSRFTRFAESLKIELSAKTTVAYTFELPGQVVEGRIERSEYEEVVRPLLRRLRTPLERAISDARLDPREIAQVVMVGGATRMPAVRSLVGRLFARLPLTHLNPDHLVALGAAVQAGLKARHAALDDVVMTDVCPYTLGIAALSSQRGSGGEPVTVPIIERNSVVPISRSHPFTTVQDNQTQIRLEVYQGENLKPENNVNLGALEVEVTRAKAGHETVEVRFTYDLNGALELEATVQSTGKVWRRVFQNRTGLSDAEIDKRFSELAALKLPPRDQAPNRLLIERAERIYAESLGERRELVSGALREFMMAIQDPTNAHPDRDREAFAKLLDRFETDVFRDID</sequence>
<dbReference type="Pfam" id="PF00012">
    <property type="entry name" value="HSP70"/>
    <property type="match status" value="2"/>
</dbReference>
<dbReference type="FunFam" id="3.30.420.40:FF:000071">
    <property type="entry name" value="Molecular chaperone DnaK"/>
    <property type="match status" value="1"/>
</dbReference>
<dbReference type="Proteomes" id="UP000048984">
    <property type="component" value="Unassembled WGS sequence"/>
</dbReference>
<reference evidence="6 7" key="2">
    <citation type="submission" date="2015-10" db="EMBL/GenBank/DDBJ databases">
        <title>Draft Genome Sequence of Prosthecomicrobium hirschii ATCC 27832.</title>
        <authorList>
            <person name="Daniel J."/>
            <person name="Givan S.A."/>
            <person name="Brun Y.V."/>
            <person name="Brown P.J."/>
        </authorList>
    </citation>
    <scope>NUCLEOTIDE SEQUENCE [LARGE SCALE GENOMIC DNA]</scope>
    <source>
        <strain evidence="6 7">16</strain>
    </source>
</reference>
<dbReference type="Gene3D" id="3.30.420.40">
    <property type="match status" value="2"/>
</dbReference>
<dbReference type="STRING" id="665126.ABB55_20360"/>
<dbReference type="PROSITE" id="PS01036">
    <property type="entry name" value="HSP70_3"/>
    <property type="match status" value="1"/>
</dbReference>
<dbReference type="RefSeq" id="WP_054360444.1">
    <property type="nucleotide sequence ID" value="NZ_LJYW01000001.1"/>
</dbReference>
<keyword evidence="4" id="KW-0143">Chaperone</keyword>
<organism evidence="6 7">
    <name type="scientific">Prosthecodimorpha hirschii</name>
    <dbReference type="NCBI Taxonomy" id="665126"/>
    <lineage>
        <taxon>Bacteria</taxon>
        <taxon>Pseudomonadati</taxon>
        <taxon>Pseudomonadota</taxon>
        <taxon>Alphaproteobacteria</taxon>
        <taxon>Hyphomicrobiales</taxon>
        <taxon>Ancalomicrobiaceae</taxon>
        <taxon>Prosthecodimorpha</taxon>
    </lineage>
</organism>
<dbReference type="InterPro" id="IPR043129">
    <property type="entry name" value="ATPase_NBD"/>
</dbReference>
<dbReference type="InterPro" id="IPR018181">
    <property type="entry name" value="Heat_shock_70_CS"/>
</dbReference>
<evidence type="ECO:0000256" key="1">
    <source>
        <dbReference type="ARBA" id="ARBA00007381"/>
    </source>
</evidence>
<accession>A0A0P6W6S9</accession>
<dbReference type="PRINTS" id="PR00301">
    <property type="entry name" value="HEATSHOCK70"/>
</dbReference>
<dbReference type="InterPro" id="IPR029047">
    <property type="entry name" value="HSP70_peptide-bd_sf"/>
</dbReference>
<dbReference type="EMBL" id="LJYW01000001">
    <property type="protein sequence ID" value="KPL54276.1"/>
    <property type="molecule type" value="Genomic_DNA"/>
</dbReference>
<dbReference type="SUPFAM" id="SSF100920">
    <property type="entry name" value="Heat shock protein 70kD (HSP70), peptide-binding domain"/>
    <property type="match status" value="1"/>
</dbReference>
<gene>
    <name evidence="6" type="ORF">ABB55_20360</name>
</gene>
<evidence type="ECO:0000313" key="7">
    <source>
        <dbReference type="Proteomes" id="UP000048984"/>
    </source>
</evidence>
<comment type="similarity">
    <text evidence="1 5">Belongs to the heat shock protein 70 family.</text>
</comment>
<keyword evidence="3 5" id="KW-0067">ATP-binding</keyword>
<dbReference type="AlphaFoldDB" id="A0A0P6W6S9"/>
<dbReference type="SUPFAM" id="SSF53067">
    <property type="entry name" value="Actin-like ATPase domain"/>
    <property type="match status" value="2"/>
</dbReference>
<dbReference type="Gene3D" id="3.90.640.10">
    <property type="entry name" value="Actin, Chain A, domain 4"/>
    <property type="match status" value="1"/>
</dbReference>
<name>A0A0P6W6S9_9HYPH</name>
<evidence type="ECO:0000256" key="3">
    <source>
        <dbReference type="ARBA" id="ARBA00022840"/>
    </source>
</evidence>
<proteinExistence type="inferred from homology"/>
<keyword evidence="2 5" id="KW-0547">Nucleotide-binding</keyword>
<dbReference type="PANTHER" id="PTHR19375">
    <property type="entry name" value="HEAT SHOCK PROTEIN 70KDA"/>
    <property type="match status" value="1"/>
</dbReference>
<reference evidence="6 7" key="1">
    <citation type="submission" date="2015-09" db="EMBL/GenBank/DDBJ databases">
        <authorList>
            <person name="Jackson K.R."/>
            <person name="Lunt B.L."/>
            <person name="Fisher J.N.B."/>
            <person name="Gardner A.V."/>
            <person name="Bailey M.E."/>
            <person name="Deus L.M."/>
            <person name="Earl A.S."/>
            <person name="Gibby P.D."/>
            <person name="Hartmann K.A."/>
            <person name="Liu J.E."/>
            <person name="Manci A.M."/>
            <person name="Nielsen D.A."/>
            <person name="Solomon M.B."/>
            <person name="Breakwell D.P."/>
            <person name="Burnett S.H."/>
            <person name="Grose J.H."/>
        </authorList>
    </citation>
    <scope>NUCLEOTIDE SEQUENCE [LARGE SCALE GENOMIC DNA]</scope>
    <source>
        <strain evidence="6 7">16</strain>
    </source>
</reference>
<dbReference type="InterPro" id="IPR013126">
    <property type="entry name" value="Hsp_70_fam"/>
</dbReference>